<reference evidence="8 9" key="1">
    <citation type="submission" date="2023-03" db="EMBL/GenBank/DDBJ databases">
        <title>High-quality genome of Scylla paramamosain provides insights in environmental adaptation.</title>
        <authorList>
            <person name="Zhang L."/>
        </authorList>
    </citation>
    <scope>NUCLEOTIDE SEQUENCE [LARGE SCALE GENOMIC DNA]</scope>
    <source>
        <strain evidence="8">LZ_2023a</strain>
        <tissue evidence="8">Muscle</tissue>
    </source>
</reference>
<feature type="binding site" evidence="6">
    <location>
        <position position="205"/>
    </location>
    <ligand>
        <name>FAD</name>
        <dbReference type="ChEBI" id="CHEBI:57692"/>
    </ligand>
</feature>
<feature type="binding site" evidence="6">
    <location>
        <position position="156"/>
    </location>
    <ligand>
        <name>FAD</name>
        <dbReference type="ChEBI" id="CHEBI:57692"/>
    </ligand>
</feature>
<dbReference type="Gene3D" id="2.40.30.10">
    <property type="entry name" value="Translation factors"/>
    <property type="match status" value="1"/>
</dbReference>
<comment type="similarity">
    <text evidence="2">Belongs to the flavoprotein pyridine nucleotide cytochrome reductase family.</text>
</comment>
<dbReference type="InterPro" id="IPR017927">
    <property type="entry name" value="FAD-bd_FR_type"/>
</dbReference>
<dbReference type="AlphaFoldDB" id="A0AAW0SBR9"/>
<evidence type="ECO:0000256" key="4">
    <source>
        <dbReference type="ARBA" id="ARBA00022827"/>
    </source>
</evidence>
<name>A0AAW0SBR9_SCYPA</name>
<feature type="binding site" evidence="6">
    <location>
        <position position="166"/>
    </location>
    <ligand>
        <name>FAD</name>
        <dbReference type="ChEBI" id="CHEBI:57692"/>
    </ligand>
</feature>
<dbReference type="Gene3D" id="3.40.50.80">
    <property type="entry name" value="Nucleotide-binding domain of ferredoxin-NADP reductase (FNR) module"/>
    <property type="match status" value="1"/>
</dbReference>
<keyword evidence="9" id="KW-1185">Reference proteome</keyword>
<dbReference type="Pfam" id="PF00175">
    <property type="entry name" value="NAD_binding_1"/>
    <property type="match status" value="1"/>
</dbReference>
<evidence type="ECO:0000256" key="1">
    <source>
        <dbReference type="ARBA" id="ARBA00001974"/>
    </source>
</evidence>
<dbReference type="Pfam" id="PF00970">
    <property type="entry name" value="FAD_binding_6"/>
    <property type="match status" value="1"/>
</dbReference>
<keyword evidence="3 6" id="KW-0285">Flavoprotein</keyword>
<accession>A0AAW0SBR9</accession>
<evidence type="ECO:0000313" key="9">
    <source>
        <dbReference type="Proteomes" id="UP001487740"/>
    </source>
</evidence>
<dbReference type="EMBL" id="JARAKH010006415">
    <property type="protein sequence ID" value="KAK8371722.1"/>
    <property type="molecule type" value="Genomic_DNA"/>
</dbReference>
<sequence>MLRACGGTGYKTHLGIERLLRDGKAAWVLGPSKEKVKQIIGKTVLENHEVADLCDFDNPFNTCPPAVNDKMIKTVGGENHYPTLKPGTWVSLILKSTITIRDKMASFVFALPEDTDHTGCFPGQYVAAESIMSGKEHVLYFSPVSPPDHFGITELVLRFETHGIMSQHFKALKPGDRVEFQGSCGRFEYTPKYLHELLASGVGITSRMHLVRSILKNSADKTNTDLLYFTEYYNEILYKEELDKYKGEHVLLL</sequence>
<organism evidence="8 9">
    <name type="scientific">Scylla paramamosain</name>
    <name type="common">Mud crab</name>
    <dbReference type="NCBI Taxonomy" id="85552"/>
    <lineage>
        <taxon>Eukaryota</taxon>
        <taxon>Metazoa</taxon>
        <taxon>Ecdysozoa</taxon>
        <taxon>Arthropoda</taxon>
        <taxon>Crustacea</taxon>
        <taxon>Multicrustacea</taxon>
        <taxon>Malacostraca</taxon>
        <taxon>Eumalacostraca</taxon>
        <taxon>Eucarida</taxon>
        <taxon>Decapoda</taxon>
        <taxon>Pleocyemata</taxon>
        <taxon>Brachyura</taxon>
        <taxon>Eubrachyura</taxon>
        <taxon>Portunoidea</taxon>
        <taxon>Portunidae</taxon>
        <taxon>Portuninae</taxon>
        <taxon>Scylla</taxon>
    </lineage>
</organism>
<evidence type="ECO:0000256" key="5">
    <source>
        <dbReference type="ARBA" id="ARBA00023002"/>
    </source>
</evidence>
<dbReference type="InterPro" id="IPR001834">
    <property type="entry name" value="CBR-like"/>
</dbReference>
<keyword evidence="4 6" id="KW-0274">FAD</keyword>
<feature type="domain" description="FAD-binding FR-type" evidence="7">
    <location>
        <begin position="87"/>
        <end position="190"/>
    </location>
</feature>
<comment type="cofactor">
    <cofactor evidence="1 6">
        <name>FAD</name>
        <dbReference type="ChEBI" id="CHEBI:57692"/>
    </cofactor>
</comment>
<keyword evidence="5" id="KW-0560">Oxidoreductase</keyword>
<dbReference type="PROSITE" id="PS51384">
    <property type="entry name" value="FAD_FR"/>
    <property type="match status" value="1"/>
</dbReference>
<dbReference type="InterPro" id="IPR008333">
    <property type="entry name" value="Cbr1-like_FAD-bd_dom"/>
</dbReference>
<dbReference type="GO" id="GO:0016491">
    <property type="term" value="F:oxidoreductase activity"/>
    <property type="evidence" value="ECO:0007669"/>
    <property type="project" value="UniProtKB-KW"/>
</dbReference>
<dbReference type="SUPFAM" id="SSF52343">
    <property type="entry name" value="Ferredoxin reductase-like, C-terminal NADP-linked domain"/>
    <property type="match status" value="1"/>
</dbReference>
<dbReference type="InterPro" id="IPR017938">
    <property type="entry name" value="Riboflavin_synthase-like_b-brl"/>
</dbReference>
<evidence type="ECO:0000259" key="7">
    <source>
        <dbReference type="PROSITE" id="PS51384"/>
    </source>
</evidence>
<evidence type="ECO:0000256" key="3">
    <source>
        <dbReference type="ARBA" id="ARBA00022630"/>
    </source>
</evidence>
<evidence type="ECO:0000313" key="8">
    <source>
        <dbReference type="EMBL" id="KAK8371722.1"/>
    </source>
</evidence>
<evidence type="ECO:0000256" key="2">
    <source>
        <dbReference type="ARBA" id="ARBA00006105"/>
    </source>
</evidence>
<comment type="caution">
    <text evidence="8">The sequence shown here is derived from an EMBL/GenBank/DDBJ whole genome shotgun (WGS) entry which is preliminary data.</text>
</comment>
<dbReference type="SUPFAM" id="SSF63380">
    <property type="entry name" value="Riboflavin synthase domain-like"/>
    <property type="match status" value="1"/>
</dbReference>
<dbReference type="InterPro" id="IPR001433">
    <property type="entry name" value="OxRdtase_FAD/NAD-bd"/>
</dbReference>
<protein>
    <recommendedName>
        <fullName evidence="7">FAD-binding FR-type domain-containing protein</fullName>
    </recommendedName>
</protein>
<dbReference type="Proteomes" id="UP001487740">
    <property type="component" value="Unassembled WGS sequence"/>
</dbReference>
<dbReference type="PANTHER" id="PTHR19370:SF184">
    <property type="entry name" value="NADH-CYTOCHROME B5 REDUCTASE-LIKE"/>
    <property type="match status" value="1"/>
</dbReference>
<proteinExistence type="inferred from homology"/>
<feature type="binding site" evidence="6">
    <location>
        <position position="165"/>
    </location>
    <ligand>
        <name>FAD</name>
        <dbReference type="ChEBI" id="CHEBI:57692"/>
    </ligand>
</feature>
<evidence type="ECO:0000256" key="6">
    <source>
        <dbReference type="PIRSR" id="PIRSR601834-1"/>
    </source>
</evidence>
<dbReference type="PANTHER" id="PTHR19370">
    <property type="entry name" value="NADH-CYTOCHROME B5 REDUCTASE"/>
    <property type="match status" value="1"/>
</dbReference>
<dbReference type="InterPro" id="IPR039261">
    <property type="entry name" value="FNR_nucleotide-bd"/>
</dbReference>
<gene>
    <name evidence="8" type="ORF">O3P69_018972</name>
</gene>